<keyword evidence="1" id="KW-0472">Membrane</keyword>
<keyword evidence="1" id="KW-0812">Transmembrane</keyword>
<dbReference type="WBParaSite" id="HNAJ_0001123601-mRNA-1">
    <property type="protein sequence ID" value="HNAJ_0001123601-mRNA-1"/>
    <property type="gene ID" value="HNAJ_0001123601"/>
</dbReference>
<dbReference type="EMBL" id="UZAE01013443">
    <property type="protein sequence ID" value="VDO09879.1"/>
    <property type="molecule type" value="Genomic_DNA"/>
</dbReference>
<evidence type="ECO:0000313" key="4">
    <source>
        <dbReference type="WBParaSite" id="HNAJ_0001123601-mRNA-1"/>
    </source>
</evidence>
<evidence type="ECO:0000313" key="2">
    <source>
        <dbReference type="EMBL" id="VDO09879.1"/>
    </source>
</evidence>
<sequence length="100" mass="10744">MNALSFSPPLLDSTFPPTQLPGFRSLGNGLMPLPIPGVIFCGPGARHPPHTSPNIKIPEEGFGVAALDIVMTIKKVGLIGKLILYYLTLYSLFTTLLHSN</sequence>
<gene>
    <name evidence="2" type="ORF">HNAJ_LOCUS11226</name>
</gene>
<dbReference type="Proteomes" id="UP000278807">
    <property type="component" value="Unassembled WGS sequence"/>
</dbReference>
<accession>A0A0R3TU21</accession>
<dbReference type="AlphaFoldDB" id="A0A0R3TU21"/>
<reference evidence="2 3" key="2">
    <citation type="submission" date="2018-11" db="EMBL/GenBank/DDBJ databases">
        <authorList>
            <consortium name="Pathogen Informatics"/>
        </authorList>
    </citation>
    <scope>NUCLEOTIDE SEQUENCE [LARGE SCALE GENOMIC DNA]</scope>
</reference>
<name>A0A0R3TU21_RODNA</name>
<reference evidence="4" key="1">
    <citation type="submission" date="2017-02" db="UniProtKB">
        <authorList>
            <consortium name="WormBaseParasite"/>
        </authorList>
    </citation>
    <scope>IDENTIFICATION</scope>
</reference>
<keyword evidence="1" id="KW-1133">Transmembrane helix</keyword>
<evidence type="ECO:0000313" key="3">
    <source>
        <dbReference type="Proteomes" id="UP000278807"/>
    </source>
</evidence>
<organism evidence="4">
    <name type="scientific">Rodentolepis nana</name>
    <name type="common">Dwarf tapeworm</name>
    <name type="synonym">Hymenolepis nana</name>
    <dbReference type="NCBI Taxonomy" id="102285"/>
    <lineage>
        <taxon>Eukaryota</taxon>
        <taxon>Metazoa</taxon>
        <taxon>Spiralia</taxon>
        <taxon>Lophotrochozoa</taxon>
        <taxon>Platyhelminthes</taxon>
        <taxon>Cestoda</taxon>
        <taxon>Eucestoda</taxon>
        <taxon>Cyclophyllidea</taxon>
        <taxon>Hymenolepididae</taxon>
        <taxon>Rodentolepis</taxon>
    </lineage>
</organism>
<keyword evidence="3" id="KW-1185">Reference proteome</keyword>
<feature type="transmembrane region" description="Helical" evidence="1">
    <location>
        <begin position="78"/>
        <end position="97"/>
    </location>
</feature>
<protein>
    <submittedName>
        <fullName evidence="2 4">Uncharacterized protein</fullName>
    </submittedName>
</protein>
<proteinExistence type="predicted"/>
<evidence type="ECO:0000256" key="1">
    <source>
        <dbReference type="SAM" id="Phobius"/>
    </source>
</evidence>